<dbReference type="InterPro" id="IPR036236">
    <property type="entry name" value="Znf_C2H2_sf"/>
</dbReference>
<gene>
    <name evidence="12" type="ORF">A1Q1_00234</name>
</gene>
<feature type="domain" description="C2H2-type" evidence="11">
    <location>
        <begin position="107"/>
        <end position="131"/>
    </location>
</feature>
<dbReference type="SMART" id="SM00355">
    <property type="entry name" value="ZnF_C2H2"/>
    <property type="match status" value="2"/>
</dbReference>
<organism evidence="12 13">
    <name type="scientific">Trichosporon asahii var. asahii (strain ATCC 90039 / CBS 2479 / JCM 2466 / KCTC 7840 / NBRC 103889/ NCYC 2677 / UAMH 7654)</name>
    <name type="common">Yeast</name>
    <dbReference type="NCBI Taxonomy" id="1186058"/>
    <lineage>
        <taxon>Eukaryota</taxon>
        <taxon>Fungi</taxon>
        <taxon>Dikarya</taxon>
        <taxon>Basidiomycota</taxon>
        <taxon>Agaricomycotina</taxon>
        <taxon>Tremellomycetes</taxon>
        <taxon>Trichosporonales</taxon>
        <taxon>Trichosporonaceae</taxon>
        <taxon>Trichosporon</taxon>
    </lineage>
</organism>
<dbReference type="Pfam" id="PF00096">
    <property type="entry name" value="zf-C2H2"/>
    <property type="match status" value="2"/>
</dbReference>
<keyword evidence="3" id="KW-0677">Repeat</keyword>
<feature type="region of interest" description="Disordered" evidence="10">
    <location>
        <begin position="356"/>
        <end position="434"/>
    </location>
</feature>
<feature type="compositionally biased region" description="Polar residues" evidence="10">
    <location>
        <begin position="229"/>
        <end position="239"/>
    </location>
</feature>
<evidence type="ECO:0000256" key="1">
    <source>
        <dbReference type="ARBA" id="ARBA00004123"/>
    </source>
</evidence>
<evidence type="ECO:0000256" key="9">
    <source>
        <dbReference type="PROSITE-ProRule" id="PRU00042"/>
    </source>
</evidence>
<dbReference type="PANTHER" id="PTHR47428:SF2">
    <property type="entry name" value="ZINC FINGER PROTEIN RSV1"/>
    <property type="match status" value="1"/>
</dbReference>
<dbReference type="AlphaFoldDB" id="J6F583"/>
<dbReference type="GO" id="GO:0005737">
    <property type="term" value="C:cytoplasm"/>
    <property type="evidence" value="ECO:0007669"/>
    <property type="project" value="TreeGrafter"/>
</dbReference>
<feature type="region of interest" description="Disordered" evidence="10">
    <location>
        <begin position="446"/>
        <end position="487"/>
    </location>
</feature>
<keyword evidence="7" id="KW-0804">Transcription</keyword>
<feature type="compositionally biased region" description="Polar residues" evidence="10">
    <location>
        <begin position="473"/>
        <end position="487"/>
    </location>
</feature>
<dbReference type="KEGG" id="tasa:A1Q1_00234"/>
<feature type="compositionally biased region" description="Polar residues" evidence="10">
    <location>
        <begin position="1"/>
        <end position="18"/>
    </location>
</feature>
<dbReference type="GO" id="GO:0005634">
    <property type="term" value="C:nucleus"/>
    <property type="evidence" value="ECO:0007669"/>
    <property type="project" value="UniProtKB-SubCell"/>
</dbReference>
<dbReference type="Gene3D" id="3.30.160.60">
    <property type="entry name" value="Classic Zinc Finger"/>
    <property type="match status" value="2"/>
</dbReference>
<reference evidence="12 13" key="1">
    <citation type="journal article" date="2012" name="Eukaryot. Cell">
        <title>Draft genome sequence of CBS 2479, the standard type strain of Trichosporon asahii.</title>
        <authorList>
            <person name="Yang R.Y."/>
            <person name="Li H.T."/>
            <person name="Zhu H."/>
            <person name="Zhou G.P."/>
            <person name="Wang M."/>
            <person name="Wang L."/>
        </authorList>
    </citation>
    <scope>NUCLEOTIDE SEQUENCE [LARGE SCALE GENOMIC DNA]</scope>
    <source>
        <strain evidence="13">ATCC 90039 / CBS 2479 / JCM 2466 / KCTC 7840 / NCYC 2677 / UAMH 7654</strain>
    </source>
</reference>
<keyword evidence="2" id="KW-0479">Metal-binding</keyword>
<dbReference type="VEuPathDB" id="FungiDB:A1Q1_00234"/>
<feature type="compositionally biased region" description="Low complexity" evidence="10">
    <location>
        <begin position="401"/>
        <end position="434"/>
    </location>
</feature>
<proteinExistence type="predicted"/>
<evidence type="ECO:0000256" key="5">
    <source>
        <dbReference type="ARBA" id="ARBA00022833"/>
    </source>
</evidence>
<evidence type="ECO:0000256" key="10">
    <source>
        <dbReference type="SAM" id="MobiDB-lite"/>
    </source>
</evidence>
<evidence type="ECO:0000313" key="13">
    <source>
        <dbReference type="Proteomes" id="UP000002748"/>
    </source>
</evidence>
<feature type="region of interest" description="Disordered" evidence="10">
    <location>
        <begin position="218"/>
        <end position="256"/>
    </location>
</feature>
<evidence type="ECO:0000256" key="4">
    <source>
        <dbReference type="ARBA" id="ARBA00022771"/>
    </source>
</evidence>
<feature type="region of interest" description="Disordered" evidence="10">
    <location>
        <begin position="155"/>
        <end position="196"/>
    </location>
</feature>
<keyword evidence="5" id="KW-0862">Zinc</keyword>
<feature type="compositionally biased region" description="Polar residues" evidence="10">
    <location>
        <begin position="356"/>
        <end position="365"/>
    </location>
</feature>
<accession>J6F583</accession>
<feature type="compositionally biased region" description="Polar residues" evidence="10">
    <location>
        <begin position="170"/>
        <end position="196"/>
    </location>
</feature>
<feature type="region of interest" description="Disordered" evidence="10">
    <location>
        <begin position="319"/>
        <end position="339"/>
    </location>
</feature>
<evidence type="ECO:0000256" key="2">
    <source>
        <dbReference type="ARBA" id="ARBA00022723"/>
    </source>
</evidence>
<evidence type="ECO:0000256" key="8">
    <source>
        <dbReference type="ARBA" id="ARBA00023242"/>
    </source>
</evidence>
<keyword evidence="6" id="KW-0805">Transcription regulation</keyword>
<dbReference type="RefSeq" id="XP_014182037.1">
    <property type="nucleotide sequence ID" value="XM_014326562.1"/>
</dbReference>
<dbReference type="GO" id="GO:0000978">
    <property type="term" value="F:RNA polymerase II cis-regulatory region sequence-specific DNA binding"/>
    <property type="evidence" value="ECO:0007669"/>
    <property type="project" value="TreeGrafter"/>
</dbReference>
<dbReference type="PANTHER" id="PTHR47428">
    <property type="entry name" value="REGULATORY PROTEIN MIG1-RELATED"/>
    <property type="match status" value="1"/>
</dbReference>
<comment type="caution">
    <text evidence="12">The sequence shown here is derived from an EMBL/GenBank/DDBJ whole genome shotgun (WGS) entry which is preliminary data.</text>
</comment>
<evidence type="ECO:0000256" key="6">
    <source>
        <dbReference type="ARBA" id="ARBA00023015"/>
    </source>
</evidence>
<feature type="compositionally biased region" description="Low complexity" evidence="10">
    <location>
        <begin position="246"/>
        <end position="256"/>
    </location>
</feature>
<protein>
    <submittedName>
        <fullName evidence="12">Transcriptional regulator nrg2</fullName>
    </submittedName>
</protein>
<dbReference type="HOGENOM" id="CLU_560414_0_0_1"/>
<evidence type="ECO:0000256" key="3">
    <source>
        <dbReference type="ARBA" id="ARBA00022737"/>
    </source>
</evidence>
<dbReference type="OrthoDB" id="654211at2759"/>
<dbReference type="PROSITE" id="PS50157">
    <property type="entry name" value="ZINC_FINGER_C2H2_2"/>
    <property type="match status" value="2"/>
</dbReference>
<feature type="region of interest" description="Disordered" evidence="10">
    <location>
        <begin position="1"/>
        <end position="79"/>
    </location>
</feature>
<keyword evidence="8" id="KW-0539">Nucleus</keyword>
<evidence type="ECO:0000313" key="12">
    <source>
        <dbReference type="EMBL" id="EJT50447.1"/>
    </source>
</evidence>
<dbReference type="GO" id="GO:0000433">
    <property type="term" value="P:carbon catabolite repression of transcription from RNA polymerase II promoter by glucose"/>
    <property type="evidence" value="ECO:0007669"/>
    <property type="project" value="TreeGrafter"/>
</dbReference>
<dbReference type="InterPro" id="IPR051007">
    <property type="entry name" value="creA/MIG_C2H2-ZnF"/>
</dbReference>
<keyword evidence="4 9" id="KW-0863">Zinc-finger</keyword>
<dbReference type="SUPFAM" id="SSF57667">
    <property type="entry name" value="beta-beta-alpha zinc fingers"/>
    <property type="match status" value="1"/>
</dbReference>
<evidence type="ECO:0000259" key="11">
    <source>
        <dbReference type="PROSITE" id="PS50157"/>
    </source>
</evidence>
<dbReference type="Proteomes" id="UP000002748">
    <property type="component" value="Unassembled WGS sequence"/>
</dbReference>
<dbReference type="PROSITE" id="PS00028">
    <property type="entry name" value="ZINC_FINGER_C2H2_1"/>
    <property type="match status" value="1"/>
</dbReference>
<dbReference type="FunFam" id="3.30.160.60:FF:000286">
    <property type="entry name" value="Zinc finger protein 770"/>
    <property type="match status" value="1"/>
</dbReference>
<comment type="subcellular location">
    <subcellularLocation>
        <location evidence="1">Nucleus</location>
    </subcellularLocation>
</comment>
<sequence>MSTEASPQQATHLQSVYSQVPPHMTTAQDPQDRGYANAGQQQQQQQQQDSAPDSPAVQTPVTKGKNGATGPAEGKPKPHVCPICQRGFTTGGHLQRHQRIHTGIKAFKCPYPGCETRTSRQDNLQQHYRTHLSPTLRRGSGTAARQAVAAAMMAAGLKSSTSRQPRKSKNSQVGTPGSSSGASVTHGQSPYQTPTQATAPYGGYMYDATGQHGGYPPYGGIPPPGVSMANAQSAQSSRVASPVNGHSSASSVPSAHHQQYFGQPFAQPGGYAYPQYSQSQGGYRYGAPNAMPPYGAPPSQHSMYSGAMAQDHHQQHMYSPVSAGGFSAPHSARDSYGSAMAQGGYASQQVMSNGYPARQQTSTPLSAGAHEDIDPRYRSTGAPRALSPRRSSLTQQGDLLAASSANGASSSTAQASAGTSTARGTQQLQASAQSYSYAPSAHLYGSAQHSNGMAQPSRDGPSPMSYSARPSVASLTEANGSSKGEYR</sequence>
<feature type="domain" description="C2H2-type" evidence="11">
    <location>
        <begin position="79"/>
        <end position="106"/>
    </location>
</feature>
<dbReference type="EMBL" id="ALBS01000105">
    <property type="protein sequence ID" value="EJT50447.1"/>
    <property type="molecule type" value="Genomic_DNA"/>
</dbReference>
<dbReference type="InterPro" id="IPR013087">
    <property type="entry name" value="Znf_C2H2_type"/>
</dbReference>
<evidence type="ECO:0000256" key="7">
    <source>
        <dbReference type="ARBA" id="ARBA00023163"/>
    </source>
</evidence>
<name>J6F583_TRIAS</name>
<dbReference type="GeneID" id="25983748"/>
<dbReference type="GO" id="GO:0008270">
    <property type="term" value="F:zinc ion binding"/>
    <property type="evidence" value="ECO:0007669"/>
    <property type="project" value="UniProtKB-KW"/>
</dbReference>